<dbReference type="InterPro" id="IPR004812">
    <property type="entry name" value="Efflux_drug-R_Bcr/CmlA"/>
</dbReference>
<feature type="transmembrane region" description="Helical" evidence="8">
    <location>
        <begin position="44"/>
        <end position="63"/>
    </location>
</feature>
<dbReference type="PANTHER" id="PTHR43124">
    <property type="entry name" value="PURINE EFFLUX PUMP PBUE"/>
    <property type="match status" value="1"/>
</dbReference>
<feature type="transmembrane region" description="Helical" evidence="8">
    <location>
        <begin position="75"/>
        <end position="94"/>
    </location>
</feature>
<feature type="transmembrane region" description="Helical" evidence="8">
    <location>
        <begin position="100"/>
        <end position="121"/>
    </location>
</feature>
<proteinExistence type="inferred from homology"/>
<feature type="domain" description="Major facilitator superfamily (MFS) profile" evidence="9">
    <location>
        <begin position="9"/>
        <end position="394"/>
    </location>
</feature>
<dbReference type="InterPro" id="IPR020846">
    <property type="entry name" value="MFS_dom"/>
</dbReference>
<dbReference type="Gene3D" id="1.20.1720.10">
    <property type="entry name" value="Multidrug resistance protein D"/>
    <property type="match status" value="1"/>
</dbReference>
<feature type="transmembrane region" description="Helical" evidence="8">
    <location>
        <begin position="306"/>
        <end position="331"/>
    </location>
</feature>
<dbReference type="EMBL" id="CP008743">
    <property type="protein sequence ID" value="ARN84977.1"/>
    <property type="molecule type" value="Genomic_DNA"/>
</dbReference>
<dbReference type="GO" id="GO:1990961">
    <property type="term" value="P:xenobiotic detoxification by transmembrane export across the plasma membrane"/>
    <property type="evidence" value="ECO:0007669"/>
    <property type="project" value="InterPro"/>
</dbReference>
<feature type="transmembrane region" description="Helical" evidence="8">
    <location>
        <begin position="133"/>
        <end position="159"/>
    </location>
</feature>
<keyword evidence="11" id="KW-1185">Reference proteome</keyword>
<dbReference type="RefSeq" id="WP_085784489.1">
    <property type="nucleotide sequence ID" value="NZ_CP008743.1"/>
</dbReference>
<dbReference type="OrthoDB" id="9800416at2"/>
<keyword evidence="8" id="KW-0997">Cell inner membrane</keyword>
<comment type="similarity">
    <text evidence="2 8">Belongs to the major facilitator superfamily. Bcr/CmlA family.</text>
</comment>
<dbReference type="GO" id="GO:0005886">
    <property type="term" value="C:plasma membrane"/>
    <property type="evidence" value="ECO:0007669"/>
    <property type="project" value="UniProtKB-SubCell"/>
</dbReference>
<name>A0A1W6N551_9PROT</name>
<feature type="transmembrane region" description="Helical" evidence="8">
    <location>
        <begin position="279"/>
        <end position="300"/>
    </location>
</feature>
<gene>
    <name evidence="10" type="ORF">GQ61_06395</name>
</gene>
<feature type="transmembrane region" description="Helical" evidence="8">
    <location>
        <begin position="165"/>
        <end position="183"/>
    </location>
</feature>
<evidence type="ECO:0000256" key="7">
    <source>
        <dbReference type="ARBA" id="ARBA00023136"/>
    </source>
</evidence>
<evidence type="ECO:0000313" key="10">
    <source>
        <dbReference type="EMBL" id="ARN84977.1"/>
    </source>
</evidence>
<dbReference type="SUPFAM" id="SSF103473">
    <property type="entry name" value="MFS general substrate transporter"/>
    <property type="match status" value="1"/>
</dbReference>
<evidence type="ECO:0000313" key="11">
    <source>
        <dbReference type="Proteomes" id="UP000237351"/>
    </source>
</evidence>
<protein>
    <recommendedName>
        <fullName evidence="8">Bcr/CflA family efflux transporter</fullName>
    </recommendedName>
</protein>
<feature type="transmembrane region" description="Helical" evidence="8">
    <location>
        <begin position="368"/>
        <end position="389"/>
    </location>
</feature>
<dbReference type="PROSITE" id="PS50850">
    <property type="entry name" value="MFS"/>
    <property type="match status" value="1"/>
</dbReference>
<reference evidence="10 11" key="1">
    <citation type="submission" date="2014-06" db="EMBL/GenBank/DDBJ databases">
        <title>The genome of the endonuclear symbiont Nucleicultrix amoebiphila.</title>
        <authorList>
            <person name="Schulz F."/>
            <person name="Horn M."/>
        </authorList>
    </citation>
    <scope>NUCLEOTIDE SEQUENCE [LARGE SCALE GENOMIC DNA]</scope>
    <source>
        <strain evidence="10 11">FS5</strain>
    </source>
</reference>
<dbReference type="InterPro" id="IPR011701">
    <property type="entry name" value="MFS"/>
</dbReference>
<dbReference type="Pfam" id="PF07690">
    <property type="entry name" value="MFS_1"/>
    <property type="match status" value="1"/>
</dbReference>
<dbReference type="NCBIfam" id="TIGR00710">
    <property type="entry name" value="efflux_Bcr_CflA"/>
    <property type="match status" value="1"/>
</dbReference>
<evidence type="ECO:0000259" key="9">
    <source>
        <dbReference type="PROSITE" id="PS50850"/>
    </source>
</evidence>
<dbReference type="PANTHER" id="PTHR43124:SF3">
    <property type="entry name" value="CHLORAMPHENICOL EFFLUX PUMP RV0191"/>
    <property type="match status" value="1"/>
</dbReference>
<dbReference type="Proteomes" id="UP000237351">
    <property type="component" value="Chromosome"/>
</dbReference>
<keyword evidence="5 8" id="KW-0812">Transmembrane</keyword>
<keyword evidence="7 8" id="KW-0472">Membrane</keyword>
<evidence type="ECO:0000256" key="2">
    <source>
        <dbReference type="ARBA" id="ARBA00006236"/>
    </source>
</evidence>
<dbReference type="STRING" id="1414854.GQ61_06395"/>
<evidence type="ECO:0000256" key="3">
    <source>
        <dbReference type="ARBA" id="ARBA00022448"/>
    </source>
</evidence>
<dbReference type="InterPro" id="IPR036259">
    <property type="entry name" value="MFS_trans_sf"/>
</dbReference>
<dbReference type="CDD" id="cd17320">
    <property type="entry name" value="MFS_MdfA_MDR_like"/>
    <property type="match status" value="1"/>
</dbReference>
<sequence length="404" mass="43849">MNRSFNFSVPFILILIIAAAEMATAIYTPCLPLVAKHFNVSESLVQWTISINLLGLALSGPIYGPFSDCFGRRAILRVGMGLFLVGSFFSFLAYSIESLLLARFIQGLGAGVAVVVAFATVRDLFTEQKSAQVLSYMGMAIALSPGVAPILGSSLAYHFNWKMCFGVVSGVALMIFILLFTWMPETLAKKERSEYSFTSIVRGYGRAFQNGRFLTLSLIPSLMIGGLWAWMATLPVLFISHLDVPLHDYGYYGFSGVAIYVMGTFINSRWVRRVPLRTLLAGGLWMSFFSSVSLIVAGYLDFNSPVLLQILNFPFAFGLALILPNGTALAFSEVKEGRGTSAALLGSAEMAFGALGIFLMGILFQGTIIAIAGVMLGCGVVSLILFYSLPKREEAEVVISEVSH</sequence>
<keyword evidence="4" id="KW-1003">Cell membrane</keyword>
<evidence type="ECO:0000256" key="6">
    <source>
        <dbReference type="ARBA" id="ARBA00022989"/>
    </source>
</evidence>
<keyword evidence="3 8" id="KW-0813">Transport</keyword>
<evidence type="ECO:0000256" key="1">
    <source>
        <dbReference type="ARBA" id="ARBA00004651"/>
    </source>
</evidence>
<organism evidence="10 11">
    <name type="scientific">Candidatus Nucleicultrix amoebiphila FS5</name>
    <dbReference type="NCBI Taxonomy" id="1414854"/>
    <lineage>
        <taxon>Bacteria</taxon>
        <taxon>Pseudomonadati</taxon>
        <taxon>Pseudomonadota</taxon>
        <taxon>Alphaproteobacteria</taxon>
        <taxon>Holosporales</taxon>
        <taxon>Candidatus Nucleicultricaceae</taxon>
        <taxon>Candidatus Nucleicultrix</taxon>
    </lineage>
</organism>
<comment type="subcellular location">
    <subcellularLocation>
        <location evidence="8">Cell inner membrane</location>
        <topology evidence="8">Multi-pass membrane protein</topology>
    </subcellularLocation>
    <subcellularLocation>
        <location evidence="1">Cell membrane</location>
        <topology evidence="1">Multi-pass membrane protein</topology>
    </subcellularLocation>
</comment>
<evidence type="ECO:0000256" key="4">
    <source>
        <dbReference type="ARBA" id="ARBA00022475"/>
    </source>
</evidence>
<keyword evidence="6 8" id="KW-1133">Transmembrane helix</keyword>
<feature type="transmembrane region" description="Helical" evidence="8">
    <location>
        <begin position="343"/>
        <end position="362"/>
    </location>
</feature>
<dbReference type="AlphaFoldDB" id="A0A1W6N551"/>
<dbReference type="GO" id="GO:0042910">
    <property type="term" value="F:xenobiotic transmembrane transporter activity"/>
    <property type="evidence" value="ECO:0007669"/>
    <property type="project" value="InterPro"/>
</dbReference>
<feature type="transmembrane region" description="Helical" evidence="8">
    <location>
        <begin position="249"/>
        <end position="267"/>
    </location>
</feature>
<evidence type="ECO:0000256" key="8">
    <source>
        <dbReference type="RuleBase" id="RU365088"/>
    </source>
</evidence>
<accession>A0A1W6N551</accession>
<dbReference type="InterPro" id="IPR050189">
    <property type="entry name" value="MFS_Efflux_Transporters"/>
</dbReference>
<dbReference type="KEGG" id="naf:GQ61_06395"/>
<comment type="caution">
    <text evidence="8">Lacks conserved residue(s) required for the propagation of feature annotation.</text>
</comment>
<evidence type="ECO:0000256" key="5">
    <source>
        <dbReference type="ARBA" id="ARBA00022692"/>
    </source>
</evidence>
<feature type="transmembrane region" description="Helical" evidence="8">
    <location>
        <begin position="213"/>
        <end position="237"/>
    </location>
</feature>